<evidence type="ECO:0000256" key="7">
    <source>
        <dbReference type="SAM" id="MobiDB-lite"/>
    </source>
</evidence>
<dbReference type="InterPro" id="IPR001258">
    <property type="entry name" value="NHL_repeat"/>
</dbReference>
<name>A0ABM0JIH1_APLCA</name>
<dbReference type="SMART" id="SM00184">
    <property type="entry name" value="RING"/>
    <property type="match status" value="2"/>
</dbReference>
<dbReference type="InterPro" id="IPR013083">
    <property type="entry name" value="Znf_RING/FYVE/PHD"/>
</dbReference>
<sequence>MASSDVSLASEHVQRLLQCAVCLELFKQPKILPCQHTFCLRPCLEGLVDHRTRSIRCPECRADHFVPRSGVTGFPNNLTVIGFLELSQNSSRANDDRGRSERGGGGGDAGVVEAAPDNSSRGSASQQLHQMALRAASPPTMPVDAAGAEGGGCSVCHAEGRITRCGHCDQLVCNECRRIHIEQVKVDLSCLISQVRRGLPQITEQILTMGRKGTRLQNNCECVKVEITEAMEKHIRELKARERTLREDVDSFLMGELRTIRTYQENAEVEIASLASFCDSAESMLSMNRPIPDGDLMEMKRQSQEHVETVNCYEDGTIRPPNLKQIQASLESPFLSSTIGNFGDLIITSRTSGQREATSNVREPLPSMLDVPPSRRTRASVPPQAEHRPAVVLEVPAISARANSNSPREVRRLRQPSVYFADETPPREEDNTSRWDALSRSMRPNRRSRQERNSDTRIAALMGNDRPTLSQVMRNRARHRSLGALPATSEYSDEESPPREETQGRTIRDDAEEDSSFTDPLSSTYPGARSGQFLPPSVRFDIDLNDRGDDIDDSGNLGLFQNSNSPSIYVNSPRNRYNQKGTAVVRFGDRGSEPKSFTWPRGVAVSPMDDHIFVSDSSNHRVQVFDNSGKYLKSFGTYGQGNGEFDCLAGIAINGLGQIIIADRYNHRVQVLDRNGRFQCSFGSEGSSEGQLNYPWGVACDNMGFIYVCDKENHRIQVFQSNGAFVRTFGHYGNRSGQFENPHYIAVSPDNKVYVSDSSNHRIQVFSIYGDFLFSFGICGTLRGQMKFPRGLAIDHQGFVVVADSGNNRIQIFRGDGRFYTMFGSWGSENGHFKGLEGVAILANGNIVVSDRENHRIQIF</sequence>
<keyword evidence="4" id="KW-0862">Zinc</keyword>
<dbReference type="Pfam" id="PF01436">
    <property type="entry name" value="NHL"/>
    <property type="match status" value="4"/>
</dbReference>
<feature type="region of interest" description="Disordered" evidence="7">
    <location>
        <begin position="91"/>
        <end position="129"/>
    </location>
</feature>
<organism evidence="9 10">
    <name type="scientific">Aplysia californica</name>
    <name type="common">California sea hare</name>
    <dbReference type="NCBI Taxonomy" id="6500"/>
    <lineage>
        <taxon>Eukaryota</taxon>
        <taxon>Metazoa</taxon>
        <taxon>Spiralia</taxon>
        <taxon>Lophotrochozoa</taxon>
        <taxon>Mollusca</taxon>
        <taxon>Gastropoda</taxon>
        <taxon>Heterobranchia</taxon>
        <taxon>Euthyneura</taxon>
        <taxon>Tectipleura</taxon>
        <taxon>Aplysiida</taxon>
        <taxon>Aplysioidea</taxon>
        <taxon>Aplysiidae</taxon>
        <taxon>Aplysia</taxon>
    </lineage>
</organism>
<dbReference type="InterPro" id="IPR011042">
    <property type="entry name" value="6-blade_b-propeller_TolB-like"/>
</dbReference>
<dbReference type="PROSITE" id="PS50089">
    <property type="entry name" value="ZF_RING_2"/>
    <property type="match status" value="1"/>
</dbReference>
<evidence type="ECO:0000256" key="6">
    <source>
        <dbReference type="PROSITE-ProRule" id="PRU00504"/>
    </source>
</evidence>
<dbReference type="PANTHER" id="PTHR24104">
    <property type="entry name" value="E3 UBIQUITIN-PROTEIN LIGASE NHLRC1-RELATED"/>
    <property type="match status" value="1"/>
</dbReference>
<dbReference type="Pfam" id="PF17170">
    <property type="entry name" value="DUF5128"/>
    <property type="match status" value="1"/>
</dbReference>
<evidence type="ECO:0000256" key="4">
    <source>
        <dbReference type="ARBA" id="ARBA00022833"/>
    </source>
</evidence>
<evidence type="ECO:0000259" key="8">
    <source>
        <dbReference type="PROSITE" id="PS50089"/>
    </source>
</evidence>
<evidence type="ECO:0000256" key="2">
    <source>
        <dbReference type="ARBA" id="ARBA00022737"/>
    </source>
</evidence>
<dbReference type="InterPro" id="IPR050952">
    <property type="entry name" value="TRIM-NHL_E3_ligases"/>
</dbReference>
<dbReference type="PANTHER" id="PTHR24104:SF47">
    <property type="entry name" value="E3 UBIQUITIN-PROTEIN LIGASE NHLRC1"/>
    <property type="match status" value="1"/>
</dbReference>
<dbReference type="SUPFAM" id="SSF101898">
    <property type="entry name" value="NHL repeat"/>
    <property type="match status" value="1"/>
</dbReference>
<evidence type="ECO:0000313" key="9">
    <source>
        <dbReference type="Proteomes" id="UP000694888"/>
    </source>
</evidence>
<feature type="repeat" description="NHL" evidence="6">
    <location>
        <begin position="586"/>
        <end position="628"/>
    </location>
</feature>
<evidence type="ECO:0000256" key="3">
    <source>
        <dbReference type="ARBA" id="ARBA00022771"/>
    </source>
</evidence>
<feature type="repeat" description="NHL" evidence="6">
    <location>
        <begin position="632"/>
        <end position="675"/>
    </location>
</feature>
<feature type="compositionally biased region" description="Basic and acidic residues" evidence="7">
    <location>
        <begin position="496"/>
        <end position="509"/>
    </location>
</feature>
<proteinExistence type="predicted"/>
<accession>A0ABM0JIH1</accession>
<dbReference type="Pfam" id="PF13445">
    <property type="entry name" value="zf-RING_UBOX"/>
    <property type="match status" value="1"/>
</dbReference>
<evidence type="ECO:0000256" key="5">
    <source>
        <dbReference type="PROSITE-ProRule" id="PRU00175"/>
    </source>
</evidence>
<keyword evidence="9" id="KW-1185">Reference proteome</keyword>
<dbReference type="CDD" id="cd14954">
    <property type="entry name" value="NHL_TRIM71_like"/>
    <property type="match status" value="1"/>
</dbReference>
<feature type="compositionally biased region" description="Basic and acidic residues" evidence="7">
    <location>
        <begin position="93"/>
        <end position="102"/>
    </location>
</feature>
<dbReference type="RefSeq" id="XP_005094396.2">
    <property type="nucleotide sequence ID" value="XM_005094339.3"/>
</dbReference>
<dbReference type="Gene3D" id="3.30.40.10">
    <property type="entry name" value="Zinc/RING finger domain, C3HC4 (zinc finger)"/>
    <property type="match status" value="1"/>
</dbReference>
<dbReference type="GeneID" id="101860966"/>
<keyword evidence="2" id="KW-0677">Repeat</keyword>
<evidence type="ECO:0000256" key="1">
    <source>
        <dbReference type="ARBA" id="ARBA00022723"/>
    </source>
</evidence>
<feature type="region of interest" description="Disordered" evidence="7">
    <location>
        <begin position="402"/>
        <end position="546"/>
    </location>
</feature>
<feature type="region of interest" description="Disordered" evidence="7">
    <location>
        <begin position="351"/>
        <end position="388"/>
    </location>
</feature>
<feature type="repeat" description="NHL" evidence="6">
    <location>
        <begin position="726"/>
        <end position="769"/>
    </location>
</feature>
<feature type="repeat" description="NHL" evidence="6">
    <location>
        <begin position="773"/>
        <end position="816"/>
    </location>
</feature>
<dbReference type="InterPro" id="IPR027370">
    <property type="entry name" value="Znf-RING_euk"/>
</dbReference>
<dbReference type="SUPFAM" id="SSF57850">
    <property type="entry name" value="RING/U-box"/>
    <property type="match status" value="1"/>
</dbReference>
<keyword evidence="3 5" id="KW-0863">Zinc-finger</keyword>
<feature type="compositionally biased region" description="Basic and acidic residues" evidence="7">
    <location>
        <begin position="424"/>
        <end position="433"/>
    </location>
</feature>
<dbReference type="CDD" id="cd16524">
    <property type="entry name" value="RING-HC_NHL-1-like"/>
    <property type="match status" value="1"/>
</dbReference>
<feature type="compositionally biased region" description="Polar residues" evidence="7">
    <location>
        <begin position="351"/>
        <end position="361"/>
    </location>
</feature>
<protein>
    <submittedName>
        <fullName evidence="10">RING finger protein nhl-1</fullName>
    </submittedName>
</protein>
<feature type="compositionally biased region" description="Polar residues" evidence="7">
    <location>
        <begin position="117"/>
        <end position="129"/>
    </location>
</feature>
<reference evidence="10" key="1">
    <citation type="submission" date="2025-08" db="UniProtKB">
        <authorList>
            <consortium name="RefSeq"/>
        </authorList>
    </citation>
    <scope>IDENTIFICATION</scope>
</reference>
<evidence type="ECO:0000313" key="10">
    <source>
        <dbReference type="RefSeq" id="XP_005094396.2"/>
    </source>
</evidence>
<dbReference type="InterPro" id="IPR001841">
    <property type="entry name" value="Znf_RING"/>
</dbReference>
<feature type="repeat" description="NHL" evidence="6">
    <location>
        <begin position="679"/>
        <end position="722"/>
    </location>
</feature>
<gene>
    <name evidence="10" type="primary">LOC101860966</name>
</gene>
<feature type="domain" description="RING-type" evidence="8">
    <location>
        <begin position="19"/>
        <end position="61"/>
    </location>
</feature>
<feature type="repeat" description="NHL" evidence="6">
    <location>
        <begin position="823"/>
        <end position="860"/>
    </location>
</feature>
<dbReference type="Gene3D" id="2.120.10.30">
    <property type="entry name" value="TolB, C-terminal domain"/>
    <property type="match status" value="3"/>
</dbReference>
<dbReference type="Proteomes" id="UP000694888">
    <property type="component" value="Unplaced"/>
</dbReference>
<keyword evidence="1" id="KW-0479">Metal-binding</keyword>
<dbReference type="PROSITE" id="PS51125">
    <property type="entry name" value="NHL"/>
    <property type="match status" value="6"/>
</dbReference>